<reference evidence="7 8" key="1">
    <citation type="journal article" date="2016" name="Genome Announc.">
        <title>First Complete Genome Sequence of a Subdivision 6 Acidobacterium Strain.</title>
        <authorList>
            <person name="Huang S."/>
            <person name="Vieira S."/>
            <person name="Bunk B."/>
            <person name="Riedel T."/>
            <person name="Sproer C."/>
            <person name="Overmann J."/>
        </authorList>
    </citation>
    <scope>NUCLEOTIDE SEQUENCE [LARGE SCALE GENOMIC DNA]</scope>
    <source>
        <strain evidence="8">DSM 100886 HEG_-6_39</strain>
    </source>
</reference>
<dbReference type="EMBL" id="CP015136">
    <property type="protein sequence ID" value="AMY11605.1"/>
    <property type="molecule type" value="Genomic_DNA"/>
</dbReference>
<dbReference type="InterPro" id="IPR004368">
    <property type="entry name" value="TIF_IF1"/>
</dbReference>
<protein>
    <recommendedName>
        <fullName evidence="4 5">Translation initiation factor IF-1</fullName>
    </recommendedName>
</protein>
<evidence type="ECO:0000256" key="1">
    <source>
        <dbReference type="ARBA" id="ARBA00010939"/>
    </source>
</evidence>
<dbReference type="RefSeq" id="WP_110173143.1">
    <property type="nucleotide sequence ID" value="NZ_CP015136.1"/>
</dbReference>
<dbReference type="PANTHER" id="PTHR33370:SF1">
    <property type="entry name" value="TRANSLATION INITIATION FACTOR IF-1, CHLOROPLASTIC"/>
    <property type="match status" value="1"/>
</dbReference>
<keyword evidence="4" id="KW-0699">rRNA-binding</keyword>
<dbReference type="NCBIfam" id="TIGR00008">
    <property type="entry name" value="infA"/>
    <property type="match status" value="1"/>
</dbReference>
<comment type="similarity">
    <text evidence="1 4">Belongs to the IF-1 family.</text>
</comment>
<keyword evidence="4" id="KW-0963">Cytoplasm</keyword>
<dbReference type="Proteomes" id="UP000076079">
    <property type="component" value="Chromosome"/>
</dbReference>
<feature type="domain" description="S1-like" evidence="6">
    <location>
        <begin position="1"/>
        <end position="71"/>
    </location>
</feature>
<dbReference type="PROSITE" id="PS50832">
    <property type="entry name" value="S1_IF1_TYPE"/>
    <property type="match status" value="1"/>
</dbReference>
<dbReference type="GO" id="GO:0019843">
    <property type="term" value="F:rRNA binding"/>
    <property type="evidence" value="ECO:0007669"/>
    <property type="project" value="UniProtKB-UniRule"/>
</dbReference>
<evidence type="ECO:0000256" key="3">
    <source>
        <dbReference type="ARBA" id="ARBA00022917"/>
    </source>
</evidence>
<organism evidence="7 8">
    <name type="scientific">Luteitalea pratensis</name>
    <dbReference type="NCBI Taxonomy" id="1855912"/>
    <lineage>
        <taxon>Bacteria</taxon>
        <taxon>Pseudomonadati</taxon>
        <taxon>Acidobacteriota</taxon>
        <taxon>Vicinamibacteria</taxon>
        <taxon>Vicinamibacterales</taxon>
        <taxon>Vicinamibacteraceae</taxon>
        <taxon>Luteitalea</taxon>
    </lineage>
</organism>
<reference evidence="8" key="2">
    <citation type="submission" date="2016-04" db="EMBL/GenBank/DDBJ databases">
        <title>First Complete Genome Sequence of a Subdivision 6 Acidobacterium.</title>
        <authorList>
            <person name="Huang S."/>
            <person name="Vieira S."/>
            <person name="Bunk B."/>
            <person name="Riedel T."/>
            <person name="Sproeer C."/>
            <person name="Overmann J."/>
        </authorList>
    </citation>
    <scope>NUCLEOTIDE SEQUENCE [LARGE SCALE GENOMIC DNA]</scope>
    <source>
        <strain evidence="8">DSM 100886 HEG_-6_39</strain>
    </source>
</reference>
<dbReference type="GO" id="GO:0043022">
    <property type="term" value="F:ribosome binding"/>
    <property type="evidence" value="ECO:0007669"/>
    <property type="project" value="UniProtKB-UniRule"/>
</dbReference>
<keyword evidence="2 4" id="KW-0396">Initiation factor</keyword>
<dbReference type="KEGG" id="abac:LuPra_04856"/>
<evidence type="ECO:0000259" key="6">
    <source>
        <dbReference type="PROSITE" id="PS50832"/>
    </source>
</evidence>
<comment type="function">
    <text evidence="4">One of the essential components for the initiation of protein synthesis. Stabilizes the binding of IF-2 and IF-3 on the 30S subunit to which N-formylmethionyl-tRNA(fMet) subsequently binds. Helps modulate mRNA selection, yielding the 30S pre-initiation complex (PIC). Upon addition of the 50S ribosomal subunit IF-1, IF-2 and IF-3 are released leaving the mature 70S translation initiation complex.</text>
</comment>
<gene>
    <name evidence="7" type="primary">infA_1</name>
    <name evidence="4" type="synonym">infA</name>
    <name evidence="7" type="ORF">LuPra_04856</name>
</gene>
<evidence type="ECO:0000313" key="7">
    <source>
        <dbReference type="EMBL" id="AMY11605.1"/>
    </source>
</evidence>
<keyword evidence="8" id="KW-1185">Reference proteome</keyword>
<comment type="subunit">
    <text evidence="4">Component of the 30S ribosomal translation pre-initiation complex which assembles on the 30S ribosome in the order IF-2 and IF-3, IF-1 and N-formylmethionyl-tRNA(fMet); mRNA recruitment can occur at any time during PIC assembly.</text>
</comment>
<dbReference type="SUPFAM" id="SSF50249">
    <property type="entry name" value="Nucleic acid-binding proteins"/>
    <property type="match status" value="1"/>
</dbReference>
<name>A0A143PSJ2_LUTPR</name>
<comment type="subcellular location">
    <subcellularLocation>
        <location evidence="4">Cytoplasm</location>
    </subcellularLocation>
</comment>
<dbReference type="GO" id="GO:0003743">
    <property type="term" value="F:translation initiation factor activity"/>
    <property type="evidence" value="ECO:0007669"/>
    <property type="project" value="UniProtKB-UniRule"/>
</dbReference>
<dbReference type="InterPro" id="IPR012340">
    <property type="entry name" value="NA-bd_OB-fold"/>
</dbReference>
<dbReference type="Pfam" id="PF01176">
    <property type="entry name" value="eIF-1a"/>
    <property type="match status" value="1"/>
</dbReference>
<dbReference type="STRING" id="1855912.LuPra_04856"/>
<keyword evidence="3 4" id="KW-0648">Protein biosynthesis</keyword>
<dbReference type="AlphaFoldDB" id="A0A143PSJ2"/>
<dbReference type="InterPro" id="IPR006196">
    <property type="entry name" value="RNA-binding_domain_S1_IF1"/>
</dbReference>
<dbReference type="HAMAP" id="MF_00075">
    <property type="entry name" value="IF_1"/>
    <property type="match status" value="1"/>
</dbReference>
<sequence length="71" mass="7977">MAREDDGLRGTVIEQLPQALYRVSLDSGHVITAHGTGDIRRNFVRILVGDRVVVRVSPLDVTRGRIVERLR</sequence>
<accession>A0A143PSJ2</accession>
<dbReference type="Gene3D" id="2.40.50.140">
    <property type="entry name" value="Nucleic acid-binding proteins"/>
    <property type="match status" value="1"/>
</dbReference>
<evidence type="ECO:0000256" key="5">
    <source>
        <dbReference type="NCBIfam" id="TIGR00008"/>
    </source>
</evidence>
<dbReference type="OrthoDB" id="9803250at2"/>
<dbReference type="GO" id="GO:0005829">
    <property type="term" value="C:cytosol"/>
    <property type="evidence" value="ECO:0007669"/>
    <property type="project" value="TreeGrafter"/>
</dbReference>
<evidence type="ECO:0000256" key="2">
    <source>
        <dbReference type="ARBA" id="ARBA00022540"/>
    </source>
</evidence>
<proteinExistence type="inferred from homology"/>
<keyword evidence="4" id="KW-0694">RNA-binding</keyword>
<dbReference type="PANTHER" id="PTHR33370">
    <property type="entry name" value="TRANSLATION INITIATION FACTOR IF-1, CHLOROPLASTIC"/>
    <property type="match status" value="1"/>
</dbReference>
<evidence type="ECO:0000313" key="8">
    <source>
        <dbReference type="Proteomes" id="UP000076079"/>
    </source>
</evidence>
<evidence type="ECO:0000256" key="4">
    <source>
        <dbReference type="HAMAP-Rule" id="MF_00075"/>
    </source>
</evidence>